<dbReference type="Pfam" id="PF13669">
    <property type="entry name" value="Glyoxalase_4"/>
    <property type="match status" value="1"/>
</dbReference>
<sequence>MIKRVDHIAIAVNSADDALSVFDSVFGLKADHIEELPDQGVKAATIRVGDTHIEFIEPTDPEGGVAKFIEKKGEGFHHICVEVDDIDA</sequence>
<protein>
    <recommendedName>
        <fullName evidence="2">VOC domain-containing protein</fullName>
    </recommendedName>
</protein>
<keyword evidence="1" id="KW-0479">Metal-binding</keyword>
<dbReference type="GO" id="GO:0004493">
    <property type="term" value="F:methylmalonyl-CoA epimerase activity"/>
    <property type="evidence" value="ECO:0007669"/>
    <property type="project" value="TreeGrafter"/>
</dbReference>
<dbReference type="PANTHER" id="PTHR43048">
    <property type="entry name" value="METHYLMALONYL-COA EPIMERASE"/>
    <property type="match status" value="1"/>
</dbReference>
<comment type="caution">
    <text evidence="3">The sequence shown here is derived from an EMBL/GenBank/DDBJ whole genome shotgun (WGS) entry which is preliminary data.</text>
</comment>
<accession>X0WZ41</accession>
<name>X0WZ41_9ZZZZ</name>
<organism evidence="3">
    <name type="scientific">marine sediment metagenome</name>
    <dbReference type="NCBI Taxonomy" id="412755"/>
    <lineage>
        <taxon>unclassified sequences</taxon>
        <taxon>metagenomes</taxon>
        <taxon>ecological metagenomes</taxon>
    </lineage>
</organism>
<evidence type="ECO:0000256" key="1">
    <source>
        <dbReference type="ARBA" id="ARBA00022723"/>
    </source>
</evidence>
<dbReference type="GO" id="GO:0046491">
    <property type="term" value="P:L-methylmalonyl-CoA metabolic process"/>
    <property type="evidence" value="ECO:0007669"/>
    <property type="project" value="TreeGrafter"/>
</dbReference>
<proteinExistence type="predicted"/>
<dbReference type="InterPro" id="IPR051785">
    <property type="entry name" value="MMCE/EMCE_epimerase"/>
</dbReference>
<reference evidence="3" key="1">
    <citation type="journal article" date="2014" name="Front. Microbiol.">
        <title>High frequency of phylogenetically diverse reductive dehalogenase-homologous genes in deep subseafloor sedimentary metagenomes.</title>
        <authorList>
            <person name="Kawai M."/>
            <person name="Futagami T."/>
            <person name="Toyoda A."/>
            <person name="Takaki Y."/>
            <person name="Nishi S."/>
            <person name="Hori S."/>
            <person name="Arai W."/>
            <person name="Tsubouchi T."/>
            <person name="Morono Y."/>
            <person name="Uchiyama I."/>
            <person name="Ito T."/>
            <person name="Fujiyama A."/>
            <person name="Inagaki F."/>
            <person name="Takami H."/>
        </authorList>
    </citation>
    <scope>NUCLEOTIDE SEQUENCE</scope>
    <source>
        <strain evidence="3">Expedition CK06-06</strain>
    </source>
</reference>
<dbReference type="EMBL" id="BARS01045759">
    <property type="protein sequence ID" value="GAG36234.1"/>
    <property type="molecule type" value="Genomic_DNA"/>
</dbReference>
<dbReference type="InterPro" id="IPR029068">
    <property type="entry name" value="Glyas_Bleomycin-R_OHBP_Dase"/>
</dbReference>
<evidence type="ECO:0000259" key="2">
    <source>
        <dbReference type="PROSITE" id="PS51819"/>
    </source>
</evidence>
<dbReference type="PANTHER" id="PTHR43048:SF3">
    <property type="entry name" value="METHYLMALONYL-COA EPIMERASE, MITOCHONDRIAL"/>
    <property type="match status" value="1"/>
</dbReference>
<evidence type="ECO:0000313" key="3">
    <source>
        <dbReference type="EMBL" id="GAG36234.1"/>
    </source>
</evidence>
<gene>
    <name evidence="3" type="ORF">S01H1_68963</name>
</gene>
<dbReference type="AlphaFoldDB" id="X0WZ41"/>
<dbReference type="PROSITE" id="PS51819">
    <property type="entry name" value="VOC"/>
    <property type="match status" value="1"/>
</dbReference>
<feature type="non-terminal residue" evidence="3">
    <location>
        <position position="88"/>
    </location>
</feature>
<feature type="domain" description="VOC" evidence="2">
    <location>
        <begin position="4"/>
        <end position="88"/>
    </location>
</feature>
<dbReference type="Gene3D" id="3.10.180.10">
    <property type="entry name" value="2,3-Dihydroxybiphenyl 1,2-Dioxygenase, domain 1"/>
    <property type="match status" value="1"/>
</dbReference>
<dbReference type="SUPFAM" id="SSF54593">
    <property type="entry name" value="Glyoxalase/Bleomycin resistance protein/Dihydroxybiphenyl dioxygenase"/>
    <property type="match status" value="1"/>
</dbReference>
<dbReference type="InterPro" id="IPR037523">
    <property type="entry name" value="VOC_core"/>
</dbReference>
<dbReference type="GO" id="GO:0046872">
    <property type="term" value="F:metal ion binding"/>
    <property type="evidence" value="ECO:0007669"/>
    <property type="project" value="UniProtKB-KW"/>
</dbReference>